<dbReference type="Proteomes" id="UP001589865">
    <property type="component" value="Unassembled WGS sequence"/>
</dbReference>
<sequence length="171" mass="17252">MFAPRLFRAGLLALPLAAPLALGFATPAHAQKEGFYNVVGNGPDGSPYTGTLAMHQVGLASWQVLWETSVGRYDGYAMASKDTFAIGFTAGNQPGLAVYKILPNGTLTGQWTLIGTAQIGTETLSYGGPPPAGGDATAPGAAAPGAPAAAAPAQRQGSTSGSTPAPAQQRR</sequence>
<proteinExistence type="predicted"/>
<feature type="compositionally biased region" description="Polar residues" evidence="1">
    <location>
        <begin position="155"/>
        <end position="171"/>
    </location>
</feature>
<feature type="compositionally biased region" description="Low complexity" evidence="1">
    <location>
        <begin position="133"/>
        <end position="153"/>
    </location>
</feature>
<feature type="signal peptide" evidence="2">
    <location>
        <begin position="1"/>
        <end position="30"/>
    </location>
</feature>
<reference evidence="3 4" key="1">
    <citation type="submission" date="2024-09" db="EMBL/GenBank/DDBJ databases">
        <authorList>
            <person name="Sun Q."/>
            <person name="Mori K."/>
        </authorList>
    </citation>
    <scope>NUCLEOTIDE SEQUENCE [LARGE SCALE GENOMIC DNA]</scope>
    <source>
        <strain evidence="3 4">TBRC 5777</strain>
    </source>
</reference>
<accession>A0ABV6JTE6</accession>
<protein>
    <submittedName>
        <fullName evidence="3">Uncharacterized protein</fullName>
    </submittedName>
</protein>
<evidence type="ECO:0000256" key="1">
    <source>
        <dbReference type="SAM" id="MobiDB-lite"/>
    </source>
</evidence>
<dbReference type="EMBL" id="JBHLUN010000008">
    <property type="protein sequence ID" value="MFC0408884.1"/>
    <property type="molecule type" value="Genomic_DNA"/>
</dbReference>
<name>A0ABV6JTE6_9PROT</name>
<organism evidence="3 4">
    <name type="scientific">Roseomonas elaeocarpi</name>
    <dbReference type="NCBI Taxonomy" id="907779"/>
    <lineage>
        <taxon>Bacteria</taxon>
        <taxon>Pseudomonadati</taxon>
        <taxon>Pseudomonadota</taxon>
        <taxon>Alphaproteobacteria</taxon>
        <taxon>Acetobacterales</taxon>
        <taxon>Roseomonadaceae</taxon>
        <taxon>Roseomonas</taxon>
    </lineage>
</organism>
<evidence type="ECO:0000313" key="4">
    <source>
        <dbReference type="Proteomes" id="UP001589865"/>
    </source>
</evidence>
<feature type="chain" id="PRO_5045887480" evidence="2">
    <location>
        <begin position="31"/>
        <end position="171"/>
    </location>
</feature>
<dbReference type="RefSeq" id="WP_377044641.1">
    <property type="nucleotide sequence ID" value="NZ_JBHLUN010000008.1"/>
</dbReference>
<gene>
    <name evidence="3" type="ORF">ACFFGY_11520</name>
</gene>
<evidence type="ECO:0000256" key="2">
    <source>
        <dbReference type="SAM" id="SignalP"/>
    </source>
</evidence>
<evidence type="ECO:0000313" key="3">
    <source>
        <dbReference type="EMBL" id="MFC0408884.1"/>
    </source>
</evidence>
<comment type="caution">
    <text evidence="3">The sequence shown here is derived from an EMBL/GenBank/DDBJ whole genome shotgun (WGS) entry which is preliminary data.</text>
</comment>
<keyword evidence="4" id="KW-1185">Reference proteome</keyword>
<keyword evidence="2" id="KW-0732">Signal</keyword>
<feature type="region of interest" description="Disordered" evidence="1">
    <location>
        <begin position="125"/>
        <end position="171"/>
    </location>
</feature>